<sequence>MLIPWFFASVTAANLISVIGYPPITLLEELGAVNHSRSPNKVKNIVEIEKVGMSTEKVSPAKEKVDLENGKGKNFSGEKISIFLIQSTFFTGYPIGTIERCVIKQPLPQFYVFQKLSDQMKTEKYKNQNYENYDSKNQYNINVHGVKSDSSKIGNIDSRFVSENLKKTVFIEPSFAGSYEIYNSMIENGYDTTFTDKNSSFLILSEKNEIDGYSIINIENSPLSFARNLEVDFLVYSIDDSSNSNKKIDSEIIAQICKLPKQSKRKFLFTIGFIFMILVLIRRIQLQEHDFKPPETLYFWIFDSKFRRVNGIPIKNLDSVARKYLKQTLTQSQKSHLPSSSVIRLKRGEFTHQFQRAAAFPLPFGFYIAIIWDEKLPEPAEELAFNCKLISKDHSLVEQPKLSFSSFRDTCPVHLTFTMDNNVKFKADLPASILAPFQPYGQLVTVILSIFHDLVNLLTTNPFIHSNYEIFSKLCCQKISARRGFCFLNEKELILDYYDENLQPLTKDVIFTLPGKVKIDRGFVFIKDLITPGKRCFVDRVSSSSFELLTIIELESGTGNDFFEMFGLPFFNLCCIFMYQLSYTKEQNLRFERFMKVLTDVEPKYSFSEIVYPAMEKNIIPSTDPNDYTKYFAANPDKYTNLIKDSVLDGNPVIQSVVKFDVSSEERPHYLSFSANSSGSSSANVSNNSSIINQSGNTSSVLMNKQVMTMIVEDVTKIKEKEFEQIETLNDLKQIIETLDIITFQINEQKDDALLPDIKLFTQLHYSLDKNSKIYKTNITNSLSSNGKNIKILQDIKKNKIDFNLKQFVSDNDLELFDKILEGYKSTIRLVAADGSETWYYAASEGNEGYMFSVNEVIDIKCRLQTTDEGLQLAASTSSIVFWLVDPETDNVQSIFMQPTIWDSLSVDQDMKFYRFSDFVHDEDRDLFILNYSDIQSNKINQWIGELRLIKIGGSYEWHRVAISKKEDGYLQCFALNINKQKETENKHKETQKLRDLLLSSGKLSIWKFTDDFQPIEEMHSFEPGFQNSLNMNWTFIKKHVHSDYCSLLTEKLRRAFMKDDCIEMDLPLMFDEEIWVSLRGKSRSQSRQVVGVCIDITELRNAYNVLEKEKKRAEEANRKKTIFLANMSHEIRTPMNGIFGMLDVLALKELTSEQRLLNDSIRASSFQLMKLLDDTLNLTKIEQGNIEWNPQVFDISKLFEPICIAAASRARLNHLKLNVFVDKKFPRLIYGDSQLFSQILNNLLSNALKFTKEGGITIRLSWSDRQDSEFCILEVQDTGIGISADQQRVIFERFSQADASTARFFGGTGLGLSLVQDIVRFLGGTVSVESEANQGTKFIVEIPFESIYVPYSPPFNDGKNHVVLTSVVDKQLSDLLTDWISYHNYTVIHFETAEEITKNSEIYEIEAIFVEGNPQNWPNFSQARNALEKKQPPIVSMCEAGEPSYFKYTLAKPVQYFHLIKLLSGFRYGRQNISSSFIPVYNDEQKQRILVVEDNKANQFVMKKILETFGCTFKIAGHGREAIKMLDQEEFDIVFMDCQMPVLDGIEATRIIRRSGKLYASIPIIALTASAVEGDEQTCREAGMDGYLAKPVRIQQINDIMRQFSNH</sequence>
<dbReference type="InterPro" id="IPR036097">
    <property type="entry name" value="HisK_dim/P_sf"/>
</dbReference>
<keyword evidence="9" id="KW-1185">Reference proteome</keyword>
<dbReference type="GO" id="GO:0000155">
    <property type="term" value="F:phosphorelay sensor kinase activity"/>
    <property type="evidence" value="ECO:0007669"/>
    <property type="project" value="InterPro"/>
</dbReference>
<organism evidence="8 9">
    <name type="scientific">Tritrichomonas foetus</name>
    <dbReference type="NCBI Taxonomy" id="1144522"/>
    <lineage>
        <taxon>Eukaryota</taxon>
        <taxon>Metamonada</taxon>
        <taxon>Parabasalia</taxon>
        <taxon>Tritrichomonadida</taxon>
        <taxon>Tritrichomonadidae</taxon>
        <taxon>Tritrichomonas</taxon>
    </lineage>
</organism>
<dbReference type="InterPro" id="IPR005467">
    <property type="entry name" value="His_kinase_dom"/>
</dbReference>
<dbReference type="SUPFAM" id="SSF55874">
    <property type="entry name" value="ATPase domain of HSP90 chaperone/DNA topoisomerase II/histidine kinase"/>
    <property type="match status" value="1"/>
</dbReference>
<dbReference type="SUPFAM" id="SSF52172">
    <property type="entry name" value="CheY-like"/>
    <property type="match status" value="1"/>
</dbReference>
<evidence type="ECO:0000259" key="7">
    <source>
        <dbReference type="PROSITE" id="PS50110"/>
    </source>
</evidence>
<dbReference type="EMBL" id="MLAK01001011">
    <property type="protein sequence ID" value="OHS99320.1"/>
    <property type="molecule type" value="Genomic_DNA"/>
</dbReference>
<dbReference type="InterPro" id="IPR003661">
    <property type="entry name" value="HisK_dim/P_dom"/>
</dbReference>
<evidence type="ECO:0000259" key="6">
    <source>
        <dbReference type="PROSITE" id="PS50109"/>
    </source>
</evidence>
<dbReference type="Gene3D" id="3.30.565.10">
    <property type="entry name" value="Histidine kinase-like ATPase, C-terminal domain"/>
    <property type="match status" value="1"/>
</dbReference>
<dbReference type="FunFam" id="3.40.50.2300:FF:000510">
    <property type="entry name" value="Probable sensor/response regulator hybrid"/>
    <property type="match status" value="1"/>
</dbReference>
<name>A0A1J4JJJ2_9EUKA</name>
<feature type="modified residue" description="4-aspartylphosphate" evidence="3">
    <location>
        <position position="1538"/>
    </location>
</feature>
<accession>A0A1J4JJJ2</accession>
<feature type="transmembrane region" description="Helical" evidence="5">
    <location>
        <begin position="6"/>
        <end position="27"/>
    </location>
</feature>
<dbReference type="SMART" id="SM00388">
    <property type="entry name" value="HisKA"/>
    <property type="match status" value="1"/>
</dbReference>
<comment type="caution">
    <text evidence="8">The sequence shown here is derived from an EMBL/GenBank/DDBJ whole genome shotgun (WGS) entry which is preliminary data.</text>
</comment>
<dbReference type="Gene3D" id="1.10.287.130">
    <property type="match status" value="1"/>
</dbReference>
<protein>
    <submittedName>
        <fullName evidence="8">ATPase</fullName>
    </submittedName>
</protein>
<evidence type="ECO:0000256" key="3">
    <source>
        <dbReference type="PROSITE-ProRule" id="PRU00169"/>
    </source>
</evidence>
<dbReference type="PANTHER" id="PTHR45339:SF1">
    <property type="entry name" value="HYBRID SIGNAL TRANSDUCTION HISTIDINE KINASE J"/>
    <property type="match status" value="1"/>
</dbReference>
<dbReference type="Gene3D" id="3.30.450.20">
    <property type="entry name" value="PAS domain"/>
    <property type="match status" value="1"/>
</dbReference>
<dbReference type="Pfam" id="PF02518">
    <property type="entry name" value="HATPase_c"/>
    <property type="match status" value="1"/>
</dbReference>
<dbReference type="RefSeq" id="XP_068352457.1">
    <property type="nucleotide sequence ID" value="XM_068509569.1"/>
</dbReference>
<dbReference type="VEuPathDB" id="TrichDB:TRFO_34259"/>
<gene>
    <name evidence="8" type="ORF">TRFO_34259</name>
</gene>
<feature type="domain" description="Response regulatory" evidence="7">
    <location>
        <begin position="1489"/>
        <end position="1606"/>
    </location>
</feature>
<dbReference type="InterPro" id="IPR004358">
    <property type="entry name" value="Sig_transdc_His_kin-like_C"/>
</dbReference>
<keyword evidence="5" id="KW-0812">Transmembrane</keyword>
<dbReference type="Proteomes" id="UP000179807">
    <property type="component" value="Unassembled WGS sequence"/>
</dbReference>
<evidence type="ECO:0000256" key="4">
    <source>
        <dbReference type="SAM" id="Coils"/>
    </source>
</evidence>
<feature type="coiled-coil region" evidence="4">
    <location>
        <begin position="1097"/>
        <end position="1127"/>
    </location>
</feature>
<dbReference type="Gene3D" id="3.40.50.2300">
    <property type="match status" value="1"/>
</dbReference>
<keyword evidence="4" id="KW-0175">Coiled coil</keyword>
<dbReference type="InterPro" id="IPR011006">
    <property type="entry name" value="CheY-like_superfamily"/>
</dbReference>
<keyword evidence="2" id="KW-0902">Two-component regulatory system</keyword>
<dbReference type="PRINTS" id="PR00344">
    <property type="entry name" value="BCTRLSENSOR"/>
</dbReference>
<dbReference type="InterPro" id="IPR001789">
    <property type="entry name" value="Sig_transdc_resp-reg_receiver"/>
</dbReference>
<dbReference type="SUPFAM" id="SSF47384">
    <property type="entry name" value="Homodimeric domain of signal transducing histidine kinase"/>
    <property type="match status" value="1"/>
</dbReference>
<proteinExistence type="predicted"/>
<dbReference type="CDD" id="cd00082">
    <property type="entry name" value="HisKA"/>
    <property type="match status" value="1"/>
</dbReference>
<feature type="transmembrane region" description="Helical" evidence="5">
    <location>
        <begin position="267"/>
        <end position="284"/>
    </location>
</feature>
<dbReference type="InterPro" id="IPR036890">
    <property type="entry name" value="HATPase_C_sf"/>
</dbReference>
<dbReference type="SMART" id="SM00387">
    <property type="entry name" value="HATPase_c"/>
    <property type="match status" value="1"/>
</dbReference>
<dbReference type="GeneID" id="94844273"/>
<dbReference type="CDD" id="cd17546">
    <property type="entry name" value="REC_hyHK_CKI1_RcsC-like"/>
    <property type="match status" value="1"/>
</dbReference>
<evidence type="ECO:0000256" key="5">
    <source>
        <dbReference type="SAM" id="Phobius"/>
    </source>
</evidence>
<dbReference type="PROSITE" id="PS50109">
    <property type="entry name" value="HIS_KIN"/>
    <property type="match status" value="1"/>
</dbReference>
<evidence type="ECO:0000313" key="8">
    <source>
        <dbReference type="EMBL" id="OHS99320.1"/>
    </source>
</evidence>
<evidence type="ECO:0000313" key="9">
    <source>
        <dbReference type="Proteomes" id="UP000179807"/>
    </source>
</evidence>
<keyword evidence="1 3" id="KW-0597">Phosphoprotein</keyword>
<dbReference type="PROSITE" id="PS50110">
    <property type="entry name" value="RESPONSE_REGULATORY"/>
    <property type="match status" value="1"/>
</dbReference>
<dbReference type="Pfam" id="PF00512">
    <property type="entry name" value="HisKA"/>
    <property type="match status" value="1"/>
</dbReference>
<dbReference type="CDD" id="cd16922">
    <property type="entry name" value="HATPase_EvgS-ArcB-TorS-like"/>
    <property type="match status" value="1"/>
</dbReference>
<keyword evidence="5" id="KW-1133">Transmembrane helix</keyword>
<keyword evidence="5" id="KW-0472">Membrane</keyword>
<dbReference type="InterPro" id="IPR003594">
    <property type="entry name" value="HATPase_dom"/>
</dbReference>
<evidence type="ECO:0000256" key="2">
    <source>
        <dbReference type="ARBA" id="ARBA00023012"/>
    </source>
</evidence>
<feature type="domain" description="Histidine kinase" evidence="6">
    <location>
        <begin position="1127"/>
        <end position="1347"/>
    </location>
</feature>
<dbReference type="Pfam" id="PF00072">
    <property type="entry name" value="Response_reg"/>
    <property type="match status" value="1"/>
</dbReference>
<dbReference type="PANTHER" id="PTHR45339">
    <property type="entry name" value="HYBRID SIGNAL TRANSDUCTION HISTIDINE KINASE J"/>
    <property type="match status" value="1"/>
</dbReference>
<dbReference type="SMART" id="SM00448">
    <property type="entry name" value="REC"/>
    <property type="match status" value="1"/>
</dbReference>
<dbReference type="OrthoDB" id="60033at2759"/>
<dbReference type="FunFam" id="3.30.565.10:FF:000010">
    <property type="entry name" value="Sensor histidine kinase RcsC"/>
    <property type="match status" value="1"/>
</dbReference>
<evidence type="ECO:0000256" key="1">
    <source>
        <dbReference type="ARBA" id="ARBA00022553"/>
    </source>
</evidence>
<reference evidence="8" key="1">
    <citation type="submission" date="2016-10" db="EMBL/GenBank/DDBJ databases">
        <authorList>
            <person name="Benchimol M."/>
            <person name="Almeida L.G."/>
            <person name="Vasconcelos A.T."/>
            <person name="Perreira-Neves A."/>
            <person name="Rosa I.A."/>
            <person name="Tasca T."/>
            <person name="Bogo M.R."/>
            <person name="de Souza W."/>
        </authorList>
    </citation>
    <scope>NUCLEOTIDE SEQUENCE [LARGE SCALE GENOMIC DNA]</scope>
    <source>
        <strain evidence="8">K</strain>
    </source>
</reference>